<dbReference type="RefSeq" id="WP_167481807.1">
    <property type="nucleotide sequence ID" value="NZ_RQFT01000012.1"/>
</dbReference>
<name>A0A7I0HND6_9LEPT</name>
<gene>
    <name evidence="2" type="ORF">EHQ43_15405</name>
</gene>
<keyword evidence="1" id="KW-0472">Membrane</keyword>
<dbReference type="AlphaFoldDB" id="A0A7I0HND6"/>
<proteinExistence type="predicted"/>
<evidence type="ECO:0000313" key="3">
    <source>
        <dbReference type="Proteomes" id="UP000297641"/>
    </source>
</evidence>
<reference evidence="2 3" key="1">
    <citation type="journal article" date="2019" name="PLoS Negl. Trop. Dis.">
        <title>Revisiting the worldwide diversity of Leptospira species in the environment.</title>
        <authorList>
            <person name="Vincent A.T."/>
            <person name="Schiettekatte O."/>
            <person name="Bourhy P."/>
            <person name="Veyrier F.J."/>
            <person name="Picardeau M."/>
        </authorList>
    </citation>
    <scope>NUCLEOTIDE SEQUENCE [LARGE SCALE GENOMIC DNA]</scope>
    <source>
        <strain evidence="2 3">201800273</strain>
    </source>
</reference>
<evidence type="ECO:0000256" key="1">
    <source>
        <dbReference type="SAM" id="Phobius"/>
    </source>
</evidence>
<dbReference type="EMBL" id="RQFT01000012">
    <property type="protein sequence ID" value="TGL03182.1"/>
    <property type="molecule type" value="Genomic_DNA"/>
</dbReference>
<evidence type="ECO:0000313" key="2">
    <source>
        <dbReference type="EMBL" id="TGL03182.1"/>
    </source>
</evidence>
<accession>A0A7I0HND6</accession>
<protein>
    <submittedName>
        <fullName evidence="2">Uncharacterized protein</fullName>
    </submittedName>
</protein>
<organism evidence="2 3">
    <name type="scientific">Leptospira bouyouniensis</name>
    <dbReference type="NCBI Taxonomy" id="2484911"/>
    <lineage>
        <taxon>Bacteria</taxon>
        <taxon>Pseudomonadati</taxon>
        <taxon>Spirochaetota</taxon>
        <taxon>Spirochaetia</taxon>
        <taxon>Leptospirales</taxon>
        <taxon>Leptospiraceae</taxon>
        <taxon>Leptospira</taxon>
    </lineage>
</organism>
<keyword evidence="1" id="KW-1133">Transmembrane helix</keyword>
<comment type="caution">
    <text evidence="2">The sequence shown here is derived from an EMBL/GenBank/DDBJ whole genome shotgun (WGS) entry which is preliminary data.</text>
</comment>
<dbReference type="Proteomes" id="UP000297641">
    <property type="component" value="Unassembled WGS sequence"/>
</dbReference>
<feature type="transmembrane region" description="Helical" evidence="1">
    <location>
        <begin position="12"/>
        <end position="32"/>
    </location>
</feature>
<keyword evidence="1" id="KW-0812">Transmembrane</keyword>
<sequence length="430" mass="49893">MITYAIIFIHIDWKYFLILLFIFISIHFSVFAESNKSKQNKNEKMESNLTEELNSDDELVTIDVTHEVVSDFVWRGQSFSGDYISRRDNLPYKSFAEAYTYVPVARISHKNGFFFEMEANIALKGRGDRDSDQRIQAYPGGNPIDLNKWANQIVTPQNYETIFYDPTNALYAESCNTSLPNDPFLNPCSINPIQIKPFPEKNGLARTDGLFTTFAYEMETRRLGTFTVGSWWYFKKDRSSKNTWNEYFIWWELPWMQGILNPTLQSFKQTSANTQAGYSSQYTSLSFGHHFLKDKDISVELTTNIGYVWVNNPESQKSGLNDITSTIKFIWNQYFLSLNHAHRPDINLYDNDKIYFRNSESNPQVLNFSERDGATADPSKLYGVSNELVDRVINQFDASDLIQDFAKNKLQSQMIPRNLFWIGLGMNQTF</sequence>